<evidence type="ECO:0008006" key="3">
    <source>
        <dbReference type="Google" id="ProtNLM"/>
    </source>
</evidence>
<dbReference type="Gene3D" id="3.75.10.10">
    <property type="entry name" value="L-arginine/glycine Amidinotransferase, Chain A"/>
    <property type="match status" value="1"/>
</dbReference>
<comment type="caution">
    <text evidence="1">The sequence shown here is derived from an EMBL/GenBank/DDBJ whole genome shotgun (WGS) entry which is preliminary data.</text>
</comment>
<evidence type="ECO:0000313" key="1">
    <source>
        <dbReference type="EMBL" id="RKR13973.1"/>
    </source>
</evidence>
<proteinExistence type="predicted"/>
<sequence length="312" mass="35562">MMQISNTILMIRPVNFRKNEQTAVNNYFQEDINLDDITVIKNAQKEFDAFVDTLTAKGVNVVVIEDTKTPDTPDSIFPNNWISFHSNGTVGLYPMFAENRRNERREDILNTLEEKGFIIENVMDYTSAEEDNLFLEGTGSLLLDRVNKKAYCALSDRANEELIIEFCEDFDYLPVIFSAYQSVGDKRMLIYHTNVMMCLAEHFSVICLDSIDDKKERKNVVKHLKENGKEVIAITEEQIHHFAGNMLQVLGADDKRYLVMSSAAYNSLNSSQIKSIEKYCEILHSSLETIETCGGGSARCMMAEVFLPQELD</sequence>
<evidence type="ECO:0000313" key="2">
    <source>
        <dbReference type="Proteomes" id="UP000269412"/>
    </source>
</evidence>
<accession>A0A495EBP5</accession>
<dbReference type="InterPro" id="IPR014541">
    <property type="entry name" value="Amdntrnsf_FN0238"/>
</dbReference>
<dbReference type="PANTHER" id="PTHR43224:SF1">
    <property type="entry name" value="AMIDINOTRANSFERASE"/>
    <property type="match status" value="1"/>
</dbReference>
<dbReference type="PIRSF" id="PIRSF028188">
    <property type="entry name" value="Amdntrnsf_FN0238"/>
    <property type="match status" value="1"/>
</dbReference>
<dbReference type="Pfam" id="PF19420">
    <property type="entry name" value="DDAH_eukar"/>
    <property type="match status" value="1"/>
</dbReference>
<organism evidence="1 2">
    <name type="scientific">Maribacter vaceletii</name>
    <dbReference type="NCBI Taxonomy" id="1206816"/>
    <lineage>
        <taxon>Bacteria</taxon>
        <taxon>Pseudomonadati</taxon>
        <taxon>Bacteroidota</taxon>
        <taxon>Flavobacteriia</taxon>
        <taxon>Flavobacteriales</taxon>
        <taxon>Flavobacteriaceae</taxon>
        <taxon>Maribacter</taxon>
    </lineage>
</organism>
<dbReference type="AlphaFoldDB" id="A0A495EBP5"/>
<reference evidence="1 2" key="1">
    <citation type="submission" date="2018-10" db="EMBL/GenBank/DDBJ databases">
        <title>Genomic Encyclopedia of Archaeal and Bacterial Type Strains, Phase II (KMG-II): from individual species to whole genera.</title>
        <authorList>
            <person name="Goeker M."/>
        </authorList>
    </citation>
    <scope>NUCLEOTIDE SEQUENCE [LARGE SCALE GENOMIC DNA]</scope>
    <source>
        <strain evidence="1 2">DSM 25230</strain>
    </source>
</reference>
<protein>
    <recommendedName>
        <fullName evidence="3">Amidinotransferase</fullName>
    </recommendedName>
</protein>
<dbReference type="Proteomes" id="UP000269412">
    <property type="component" value="Unassembled WGS sequence"/>
</dbReference>
<dbReference type="RefSeq" id="WP_170146678.1">
    <property type="nucleotide sequence ID" value="NZ_RBIQ01000007.1"/>
</dbReference>
<dbReference type="NCBIfam" id="NF046062">
    <property type="entry name" value="citrull_CtlX"/>
    <property type="match status" value="1"/>
</dbReference>
<keyword evidence="2" id="KW-1185">Reference proteome</keyword>
<dbReference type="PANTHER" id="PTHR43224">
    <property type="entry name" value="AMIDINOTRANSFERASE"/>
    <property type="match status" value="1"/>
</dbReference>
<name>A0A495EBP5_9FLAO</name>
<dbReference type="SUPFAM" id="SSF55909">
    <property type="entry name" value="Pentein"/>
    <property type="match status" value="1"/>
</dbReference>
<gene>
    <name evidence="1" type="ORF">CLV91_0042</name>
</gene>
<dbReference type="EMBL" id="RBIQ01000007">
    <property type="protein sequence ID" value="RKR13973.1"/>
    <property type="molecule type" value="Genomic_DNA"/>
</dbReference>